<sequence>MAENGMQTFEQQAEEANLLIDVRNGCFIFIGACTVVVLAMTANFLTLQPTALSRDFLIFSVIVCSVTIICLISLLARSQPRIDVLVLFLLCVGWVALGSWTTDIIAHIQCVSLSGQRIQTKTGSMSSEVWCREMKTILAFSWTTFAILTIKLVLIVILVIRAVSQGREGIWGGSMTEVPWFNQFGNGGPGMGMGTGMGQGNQFGQYGYSNLGPYAQQSNYAPSTGRPAMSQYAVSDRYTQQPYPTRQAGTYQSGPNQYTVNQAPGHAIVISGNGSAGGMPNITQQPGMMRA</sequence>
<name>A0A164T381_9AGAM</name>
<feature type="transmembrane region" description="Helical" evidence="1">
    <location>
        <begin position="137"/>
        <end position="160"/>
    </location>
</feature>
<gene>
    <name evidence="2" type="ORF">SISNIDRAFT_130910</name>
</gene>
<accession>A0A164T381</accession>
<evidence type="ECO:0000313" key="2">
    <source>
        <dbReference type="EMBL" id="KZS92039.1"/>
    </source>
</evidence>
<dbReference type="STRING" id="1314777.A0A164T381"/>
<feature type="transmembrane region" description="Helical" evidence="1">
    <location>
        <begin position="82"/>
        <end position="100"/>
    </location>
</feature>
<feature type="transmembrane region" description="Helical" evidence="1">
    <location>
        <begin position="26"/>
        <end position="44"/>
    </location>
</feature>
<protein>
    <recommendedName>
        <fullName evidence="4">MARVEL domain-containing protein</fullName>
    </recommendedName>
</protein>
<dbReference type="AlphaFoldDB" id="A0A164T381"/>
<feature type="transmembrane region" description="Helical" evidence="1">
    <location>
        <begin position="56"/>
        <end position="75"/>
    </location>
</feature>
<dbReference type="EMBL" id="KV419412">
    <property type="protein sequence ID" value="KZS92039.1"/>
    <property type="molecule type" value="Genomic_DNA"/>
</dbReference>
<proteinExistence type="predicted"/>
<keyword evidence="3" id="KW-1185">Reference proteome</keyword>
<keyword evidence="1" id="KW-0812">Transmembrane</keyword>
<dbReference type="OrthoDB" id="3264219at2759"/>
<keyword evidence="1" id="KW-0472">Membrane</keyword>
<evidence type="ECO:0008006" key="4">
    <source>
        <dbReference type="Google" id="ProtNLM"/>
    </source>
</evidence>
<organism evidence="2 3">
    <name type="scientific">Sistotremastrum niveocremeum HHB9708</name>
    <dbReference type="NCBI Taxonomy" id="1314777"/>
    <lineage>
        <taxon>Eukaryota</taxon>
        <taxon>Fungi</taxon>
        <taxon>Dikarya</taxon>
        <taxon>Basidiomycota</taxon>
        <taxon>Agaricomycotina</taxon>
        <taxon>Agaricomycetes</taxon>
        <taxon>Sistotremastrales</taxon>
        <taxon>Sistotremastraceae</taxon>
        <taxon>Sertulicium</taxon>
        <taxon>Sertulicium niveocremeum</taxon>
    </lineage>
</organism>
<dbReference type="Proteomes" id="UP000076722">
    <property type="component" value="Unassembled WGS sequence"/>
</dbReference>
<keyword evidence="1" id="KW-1133">Transmembrane helix</keyword>
<evidence type="ECO:0000313" key="3">
    <source>
        <dbReference type="Proteomes" id="UP000076722"/>
    </source>
</evidence>
<reference evidence="2 3" key="1">
    <citation type="journal article" date="2016" name="Mol. Biol. Evol.">
        <title>Comparative Genomics of Early-Diverging Mushroom-Forming Fungi Provides Insights into the Origins of Lignocellulose Decay Capabilities.</title>
        <authorList>
            <person name="Nagy L.G."/>
            <person name="Riley R."/>
            <person name="Tritt A."/>
            <person name="Adam C."/>
            <person name="Daum C."/>
            <person name="Floudas D."/>
            <person name="Sun H."/>
            <person name="Yadav J.S."/>
            <person name="Pangilinan J."/>
            <person name="Larsson K.H."/>
            <person name="Matsuura K."/>
            <person name="Barry K."/>
            <person name="Labutti K."/>
            <person name="Kuo R."/>
            <person name="Ohm R.A."/>
            <person name="Bhattacharya S.S."/>
            <person name="Shirouzu T."/>
            <person name="Yoshinaga Y."/>
            <person name="Martin F.M."/>
            <person name="Grigoriev I.V."/>
            <person name="Hibbett D.S."/>
        </authorList>
    </citation>
    <scope>NUCLEOTIDE SEQUENCE [LARGE SCALE GENOMIC DNA]</scope>
    <source>
        <strain evidence="2 3">HHB9708</strain>
    </source>
</reference>
<evidence type="ECO:0000256" key="1">
    <source>
        <dbReference type="SAM" id="Phobius"/>
    </source>
</evidence>